<organism evidence="6 7">
    <name type="scientific">Zosterops borbonicus</name>
    <dbReference type="NCBI Taxonomy" id="364589"/>
    <lineage>
        <taxon>Eukaryota</taxon>
        <taxon>Metazoa</taxon>
        <taxon>Chordata</taxon>
        <taxon>Craniata</taxon>
        <taxon>Vertebrata</taxon>
        <taxon>Euteleostomi</taxon>
        <taxon>Archelosauria</taxon>
        <taxon>Archosauria</taxon>
        <taxon>Dinosauria</taxon>
        <taxon>Saurischia</taxon>
        <taxon>Theropoda</taxon>
        <taxon>Coelurosauria</taxon>
        <taxon>Aves</taxon>
        <taxon>Neognathae</taxon>
        <taxon>Neoaves</taxon>
        <taxon>Telluraves</taxon>
        <taxon>Australaves</taxon>
        <taxon>Passeriformes</taxon>
        <taxon>Sylvioidea</taxon>
        <taxon>Zosteropidae</taxon>
        <taxon>Zosterops</taxon>
    </lineage>
</organism>
<dbReference type="OrthoDB" id="10254663at2759"/>
<proteinExistence type="inferred from homology"/>
<evidence type="ECO:0000256" key="2">
    <source>
        <dbReference type="ARBA" id="ARBA00022490"/>
    </source>
</evidence>
<keyword evidence="3" id="KW-0206">Cytoskeleton</keyword>
<protein>
    <submittedName>
        <fullName evidence="6">Uncharacterized protein</fullName>
    </submittedName>
</protein>
<dbReference type="PANTHER" id="PTHR20544:SF2">
    <property type="entry name" value="TESTIS SPECIFIC 10"/>
    <property type="match status" value="1"/>
</dbReference>
<keyword evidence="5" id="KW-0175">Coiled coil</keyword>
<dbReference type="Proteomes" id="UP000796761">
    <property type="component" value="Unassembled WGS sequence"/>
</dbReference>
<evidence type="ECO:0000313" key="7">
    <source>
        <dbReference type="Proteomes" id="UP000796761"/>
    </source>
</evidence>
<comment type="similarity">
    <text evidence="4">Belongs to the CEP135/TSGA10 family.</text>
</comment>
<name>A0A8K1G5V2_9PASS</name>
<dbReference type="GO" id="GO:0005814">
    <property type="term" value="C:centriole"/>
    <property type="evidence" value="ECO:0007669"/>
    <property type="project" value="UniProtKB-SubCell"/>
</dbReference>
<dbReference type="PANTHER" id="PTHR20544">
    <property type="entry name" value="CENTROSOMAL PROTEIN CEP135"/>
    <property type="match status" value="1"/>
</dbReference>
<accession>A0A8K1G5V2</accession>
<dbReference type="InterPro" id="IPR051877">
    <property type="entry name" value="Centriole_BasalBody_StrucProt"/>
</dbReference>
<evidence type="ECO:0000256" key="1">
    <source>
        <dbReference type="ARBA" id="ARBA00004114"/>
    </source>
</evidence>
<comment type="subcellular location">
    <subcellularLocation>
        <location evidence="1">Cytoplasm</location>
        <location evidence="1">Cytoskeleton</location>
        <location evidence="1">Microtubule organizing center</location>
        <location evidence="1">Centrosome</location>
        <location evidence="1">Centriole</location>
    </subcellularLocation>
</comment>
<gene>
    <name evidence="6" type="ORF">HGM15179_014924</name>
</gene>
<keyword evidence="7" id="KW-1185">Reference proteome</keyword>
<comment type="caution">
    <text evidence="6">The sequence shown here is derived from an EMBL/GenBank/DDBJ whole genome shotgun (WGS) entry which is preliminary data.</text>
</comment>
<evidence type="ECO:0000256" key="3">
    <source>
        <dbReference type="ARBA" id="ARBA00023212"/>
    </source>
</evidence>
<reference evidence="6" key="1">
    <citation type="submission" date="2019-04" db="EMBL/GenBank/DDBJ databases">
        <title>Genome assembly of Zosterops borbonicus 15179.</title>
        <authorList>
            <person name="Leroy T."/>
            <person name="Anselmetti Y."/>
            <person name="Tilak M.-K."/>
            <person name="Nabholz B."/>
        </authorList>
    </citation>
    <scope>NUCLEOTIDE SEQUENCE</scope>
    <source>
        <strain evidence="6">HGM_15179</strain>
        <tissue evidence="6">Muscle</tissue>
    </source>
</reference>
<evidence type="ECO:0000256" key="4">
    <source>
        <dbReference type="ARBA" id="ARBA00038123"/>
    </source>
</evidence>
<evidence type="ECO:0000313" key="6">
    <source>
        <dbReference type="EMBL" id="TRZ12173.1"/>
    </source>
</evidence>
<keyword evidence="2" id="KW-0963">Cytoplasm</keyword>
<evidence type="ECO:0000256" key="5">
    <source>
        <dbReference type="SAM" id="Coils"/>
    </source>
</evidence>
<feature type="coiled-coil region" evidence="5">
    <location>
        <begin position="30"/>
        <end position="57"/>
    </location>
</feature>
<dbReference type="EMBL" id="SWJQ01000613">
    <property type="protein sequence ID" value="TRZ12173.1"/>
    <property type="molecule type" value="Genomic_DNA"/>
</dbReference>
<dbReference type="AlphaFoldDB" id="A0A8K1G5V2"/>
<sequence>MNIVAEIQGNFNVSAAERDKILDLYGQISQEIAFNEKVHLEQRIEELETTVHNLDSEQLEQMSKVALMKDTTDSLETEMKRLTGKVLDSETDLLNEKTELRLSEIQRMQLNQEKIIHLDEKTEICTLKETIAQLNVEKSSLQDCVEEGRERIERIATFQESLAIKVCSNIQIVLYKKLAKYQTELDDKKLKAQDSNGDTFRLKYVLKSKSKCESNHTETELLRKQLGNEKASKKNLESLLVSNCENKIRSQKAKQEKHSEIQFLKEQLALVENNLENPGKLQGDYKIMDGAKGTFVNGDDIQTSSDF</sequence>